<dbReference type="PANTHER" id="PTHR11835:SF34">
    <property type="entry name" value="ISOCITRATE DEHYDROGENASE [NAD] SUBUNIT ALPHA, MITOCHONDRIAL"/>
    <property type="match status" value="1"/>
</dbReference>
<dbReference type="GO" id="GO:0047046">
    <property type="term" value="F:homoisocitrate dehydrogenase activity"/>
    <property type="evidence" value="ECO:0007669"/>
    <property type="project" value="UniProtKB-EC"/>
</dbReference>
<evidence type="ECO:0000259" key="3">
    <source>
        <dbReference type="SMART" id="SM01329"/>
    </source>
</evidence>
<evidence type="ECO:0000313" key="5">
    <source>
        <dbReference type="Proteomes" id="UP000034894"/>
    </source>
</evidence>
<dbReference type="GO" id="GO:0004449">
    <property type="term" value="F:isocitrate dehydrogenase (NAD+) activity"/>
    <property type="evidence" value="ECO:0007669"/>
    <property type="project" value="TreeGrafter"/>
</dbReference>
<evidence type="ECO:0000256" key="2">
    <source>
        <dbReference type="ARBA" id="ARBA00023002"/>
    </source>
</evidence>
<dbReference type="GO" id="GO:0000287">
    <property type="term" value="F:magnesium ion binding"/>
    <property type="evidence" value="ECO:0007669"/>
    <property type="project" value="InterPro"/>
</dbReference>
<sequence length="340" mass="37003">MKINRKKLAITVLKGDGIGPEIIDQGLRLMSIFPLTWHFNYGDIGLGSYKLNGNPLPAGTIKKCRTADAVLFGAVTTPLFLKDYVSPIVRLRQILGLYANVRPCYSFERKPKKIDLVIVRENTEGLYSGIEHRLKGGAVAERVITVKACRKIIEFAFKYAADKGRQKITLVHKANILRLTDGLFLKIGRAIAAKHPGIDFEDILIDTAALNLVRKPQTFDVMVTTNMFGDILSDEAAGLTGGLGMAAAANIGRNTGLFEPVHGSCPKYQGKNIANPFACFLAIALMFDYLGLAKFAGMIRTAVAISCQRGLCTHDLGGQLSTTAATESVIKIIRSEYAVN</sequence>
<dbReference type="EC" id="1.1.1.-" evidence="4"/>
<dbReference type="PATRIC" id="fig|1618443.3.peg.267"/>
<reference evidence="4 5" key="1">
    <citation type="journal article" date="2015" name="Nature">
        <title>rRNA introns, odd ribosomes, and small enigmatic genomes across a large radiation of phyla.</title>
        <authorList>
            <person name="Brown C.T."/>
            <person name="Hug L.A."/>
            <person name="Thomas B.C."/>
            <person name="Sharon I."/>
            <person name="Castelle C.J."/>
            <person name="Singh A."/>
            <person name="Wilkins M.J."/>
            <person name="Williams K.H."/>
            <person name="Banfield J.F."/>
        </authorList>
    </citation>
    <scope>NUCLEOTIDE SEQUENCE [LARGE SCALE GENOMIC DNA]</scope>
</reference>
<keyword evidence="2 4" id="KW-0560">Oxidoreductase</keyword>
<protein>
    <submittedName>
        <fullName evidence="4">Isocitrate/isopropylmalate dehydrogenase family protein, homoisocitrate dehydrogenase</fullName>
        <ecNumber evidence="4">1.1.1.-</ecNumber>
        <ecNumber evidence="4">1.1.1.87</ecNumber>
    </submittedName>
</protein>
<evidence type="ECO:0000256" key="1">
    <source>
        <dbReference type="ARBA" id="ARBA00007769"/>
    </source>
</evidence>
<comment type="caution">
    <text evidence="4">The sequence shown here is derived from an EMBL/GenBank/DDBJ whole genome shotgun (WGS) entry which is preliminary data.</text>
</comment>
<dbReference type="EMBL" id="LCFP01000001">
    <property type="protein sequence ID" value="KKS98747.1"/>
    <property type="molecule type" value="Genomic_DNA"/>
</dbReference>
<dbReference type="InterPro" id="IPR019818">
    <property type="entry name" value="IsoCit/isopropylmalate_DH_CS"/>
</dbReference>
<dbReference type="Gene3D" id="3.40.718.10">
    <property type="entry name" value="Isopropylmalate Dehydrogenase"/>
    <property type="match status" value="1"/>
</dbReference>
<dbReference type="Pfam" id="PF00180">
    <property type="entry name" value="Iso_dh"/>
    <property type="match status" value="1"/>
</dbReference>
<dbReference type="GO" id="GO:0006102">
    <property type="term" value="P:isocitrate metabolic process"/>
    <property type="evidence" value="ECO:0007669"/>
    <property type="project" value="TreeGrafter"/>
</dbReference>
<name>A0A0G1DMH2_9BACT</name>
<dbReference type="InterPro" id="IPR024084">
    <property type="entry name" value="IsoPropMal-DH-like_dom"/>
</dbReference>
<dbReference type="STRING" id="1618443.UV73_C0001G0268"/>
<gene>
    <name evidence="4" type="ORF">UV73_C0001G0268</name>
</gene>
<dbReference type="EC" id="1.1.1.87" evidence="4"/>
<proteinExistence type="inferred from homology"/>
<accession>A0A0G1DMH2</accession>
<dbReference type="Proteomes" id="UP000034894">
    <property type="component" value="Unassembled WGS sequence"/>
</dbReference>
<comment type="similarity">
    <text evidence="1">Belongs to the isocitrate and isopropylmalate dehydrogenases family.</text>
</comment>
<dbReference type="AlphaFoldDB" id="A0A0G1DMH2"/>
<dbReference type="SUPFAM" id="SSF53659">
    <property type="entry name" value="Isocitrate/Isopropylmalate dehydrogenase-like"/>
    <property type="match status" value="1"/>
</dbReference>
<dbReference type="GO" id="GO:0051287">
    <property type="term" value="F:NAD binding"/>
    <property type="evidence" value="ECO:0007669"/>
    <property type="project" value="InterPro"/>
</dbReference>
<feature type="domain" description="Isopropylmalate dehydrogenase-like" evidence="3">
    <location>
        <begin position="9"/>
        <end position="329"/>
    </location>
</feature>
<dbReference type="SMART" id="SM01329">
    <property type="entry name" value="Iso_dh"/>
    <property type="match status" value="1"/>
</dbReference>
<evidence type="ECO:0000313" key="4">
    <source>
        <dbReference type="EMBL" id="KKS98747.1"/>
    </source>
</evidence>
<dbReference type="PROSITE" id="PS00470">
    <property type="entry name" value="IDH_IMDH"/>
    <property type="match status" value="1"/>
</dbReference>
<dbReference type="PANTHER" id="PTHR11835">
    <property type="entry name" value="DECARBOXYLATING DEHYDROGENASES-ISOCITRATE, ISOPROPYLMALATE, TARTRATE"/>
    <property type="match status" value="1"/>
</dbReference>
<organism evidence="4 5">
    <name type="scientific">Candidatus Gottesmanbacteria bacterium GW2011_GWA2_43_14</name>
    <dbReference type="NCBI Taxonomy" id="1618443"/>
    <lineage>
        <taxon>Bacteria</taxon>
        <taxon>Candidatus Gottesmaniibacteriota</taxon>
    </lineage>
</organism>
<dbReference type="GO" id="GO:0006099">
    <property type="term" value="P:tricarboxylic acid cycle"/>
    <property type="evidence" value="ECO:0007669"/>
    <property type="project" value="TreeGrafter"/>
</dbReference>